<dbReference type="Gene3D" id="1.20.58.120">
    <property type="entry name" value="BAG domain"/>
    <property type="match status" value="1"/>
</dbReference>
<evidence type="ECO:0000313" key="3">
    <source>
        <dbReference type="Proteomes" id="UP001209540"/>
    </source>
</evidence>
<reference evidence="2" key="2">
    <citation type="submission" date="2023-02" db="EMBL/GenBank/DDBJ databases">
        <authorList>
            <consortium name="DOE Joint Genome Institute"/>
            <person name="Mondo S.J."/>
            <person name="Chang Y."/>
            <person name="Wang Y."/>
            <person name="Ahrendt S."/>
            <person name="Andreopoulos W."/>
            <person name="Barry K."/>
            <person name="Beard J."/>
            <person name="Benny G.L."/>
            <person name="Blankenship S."/>
            <person name="Bonito G."/>
            <person name="Cuomo C."/>
            <person name="Desiro A."/>
            <person name="Gervers K.A."/>
            <person name="Hundley H."/>
            <person name="Kuo A."/>
            <person name="LaButti K."/>
            <person name="Lang B.F."/>
            <person name="Lipzen A."/>
            <person name="O'Donnell K."/>
            <person name="Pangilinan J."/>
            <person name="Reynolds N."/>
            <person name="Sandor L."/>
            <person name="Smith M.W."/>
            <person name="Tsang A."/>
            <person name="Grigoriev I.V."/>
            <person name="Stajich J.E."/>
            <person name="Spatafora J.W."/>
        </authorList>
    </citation>
    <scope>NUCLEOTIDE SEQUENCE</scope>
    <source>
        <strain evidence="2">RSA 2281</strain>
    </source>
</reference>
<accession>A0AAD5JVP7</accession>
<dbReference type="EMBL" id="JAIXMP010000093">
    <property type="protein sequence ID" value="KAI9243152.1"/>
    <property type="molecule type" value="Genomic_DNA"/>
</dbReference>
<proteinExistence type="predicted"/>
<organism evidence="2 3">
    <name type="scientific">Phascolomyces articulosus</name>
    <dbReference type="NCBI Taxonomy" id="60185"/>
    <lineage>
        <taxon>Eukaryota</taxon>
        <taxon>Fungi</taxon>
        <taxon>Fungi incertae sedis</taxon>
        <taxon>Mucoromycota</taxon>
        <taxon>Mucoromycotina</taxon>
        <taxon>Mucoromycetes</taxon>
        <taxon>Mucorales</taxon>
        <taxon>Lichtheimiaceae</taxon>
        <taxon>Phascolomyces</taxon>
    </lineage>
</organism>
<keyword evidence="3" id="KW-1185">Reference proteome</keyword>
<evidence type="ECO:0000313" key="2">
    <source>
        <dbReference type="EMBL" id="KAI9243152.1"/>
    </source>
</evidence>
<comment type="caution">
    <text evidence="2">The sequence shown here is derived from an EMBL/GenBank/DDBJ whole genome shotgun (WGS) entry which is preliminary data.</text>
</comment>
<keyword evidence="1" id="KW-1133">Transmembrane helix</keyword>
<sequence length="172" mass="20109">MQDKETKIIVSCMGVLFLVGATTYYIVLNDRQMKQRKRARASQKQAFHLLQQIKRDQEKIEKDILNTIDIENDHHNVKKIEYTLAQCNELLLQLLERIDAIRPKDAIITAVQEDMDDIERIATPFETELIQQIKDRKRRIIQSIQRDFDRVDQCKQQLLHISSSSSSSSSIV</sequence>
<reference evidence="2" key="1">
    <citation type="journal article" date="2022" name="IScience">
        <title>Evolution of zygomycete secretomes and the origins of terrestrial fungal ecologies.</title>
        <authorList>
            <person name="Chang Y."/>
            <person name="Wang Y."/>
            <person name="Mondo S."/>
            <person name="Ahrendt S."/>
            <person name="Andreopoulos W."/>
            <person name="Barry K."/>
            <person name="Beard J."/>
            <person name="Benny G.L."/>
            <person name="Blankenship S."/>
            <person name="Bonito G."/>
            <person name="Cuomo C."/>
            <person name="Desiro A."/>
            <person name="Gervers K.A."/>
            <person name="Hundley H."/>
            <person name="Kuo A."/>
            <person name="LaButti K."/>
            <person name="Lang B.F."/>
            <person name="Lipzen A."/>
            <person name="O'Donnell K."/>
            <person name="Pangilinan J."/>
            <person name="Reynolds N."/>
            <person name="Sandor L."/>
            <person name="Smith M.E."/>
            <person name="Tsang A."/>
            <person name="Grigoriev I.V."/>
            <person name="Stajich J.E."/>
            <person name="Spatafora J.W."/>
        </authorList>
    </citation>
    <scope>NUCLEOTIDE SEQUENCE</scope>
    <source>
        <strain evidence="2">RSA 2281</strain>
    </source>
</reference>
<dbReference type="GO" id="GO:0051087">
    <property type="term" value="F:protein-folding chaperone binding"/>
    <property type="evidence" value="ECO:0007669"/>
    <property type="project" value="InterPro"/>
</dbReference>
<gene>
    <name evidence="2" type="ORF">BDA99DRAFT_530830</name>
</gene>
<evidence type="ECO:0000256" key="1">
    <source>
        <dbReference type="SAM" id="Phobius"/>
    </source>
</evidence>
<feature type="transmembrane region" description="Helical" evidence="1">
    <location>
        <begin position="6"/>
        <end position="28"/>
    </location>
</feature>
<keyword evidence="1" id="KW-0472">Membrane</keyword>
<protein>
    <submittedName>
        <fullName evidence="2">Uncharacterized protein</fullName>
    </submittedName>
</protein>
<dbReference type="Proteomes" id="UP001209540">
    <property type="component" value="Unassembled WGS sequence"/>
</dbReference>
<dbReference type="AlphaFoldDB" id="A0AAD5JVP7"/>
<dbReference type="InterPro" id="IPR036533">
    <property type="entry name" value="BAG_dom_sf"/>
</dbReference>
<name>A0AAD5JVP7_9FUNG</name>
<keyword evidence="1" id="KW-0812">Transmembrane</keyword>